<keyword evidence="3" id="KW-1185">Reference proteome</keyword>
<dbReference type="SUPFAM" id="SSF52402">
    <property type="entry name" value="Adenine nucleotide alpha hydrolases-like"/>
    <property type="match status" value="2"/>
</dbReference>
<dbReference type="KEGG" id="lnu:N7U66_00785"/>
<evidence type="ECO:0000259" key="1">
    <source>
        <dbReference type="Pfam" id="PF00582"/>
    </source>
</evidence>
<dbReference type="InterPro" id="IPR006016">
    <property type="entry name" value="UspA"/>
</dbReference>
<dbReference type="Gene3D" id="3.40.50.12370">
    <property type="match status" value="1"/>
</dbReference>
<dbReference type="CDD" id="cd00293">
    <property type="entry name" value="USP-like"/>
    <property type="match status" value="1"/>
</dbReference>
<dbReference type="AlphaFoldDB" id="A0A9E8MXZ2"/>
<dbReference type="Proteomes" id="UP001164705">
    <property type="component" value="Chromosome"/>
</dbReference>
<dbReference type="Pfam" id="PF00582">
    <property type="entry name" value="Usp"/>
    <property type="match status" value="1"/>
</dbReference>
<reference evidence="2" key="1">
    <citation type="submission" date="2022-11" db="EMBL/GenBank/DDBJ databases">
        <title>Lacinutrix neustonica HL-RS19T sp. nov., isolated from the surface microlayer sample of brackish Lake Shihwa.</title>
        <authorList>
            <person name="Choi J.Y."/>
            <person name="Hwang C.Y."/>
        </authorList>
    </citation>
    <scope>NUCLEOTIDE SEQUENCE</scope>
    <source>
        <strain evidence="2">HL-RS19</strain>
    </source>
</reference>
<gene>
    <name evidence="2" type="ORF">N7U66_00785</name>
</gene>
<dbReference type="RefSeq" id="WP_267676921.1">
    <property type="nucleotide sequence ID" value="NZ_CP113088.1"/>
</dbReference>
<protein>
    <submittedName>
        <fullName evidence="2">Universal stress protein</fullName>
    </submittedName>
</protein>
<sequence>MTNILLPTDFSDNAWSAAVYALKLYANEACTFYFLNSTKFKASATRSYITTKYIETLRDEALQELSDLKKMARVANANANHKFEIIASDKNLETAINSTLLLHDIELVVMGTKGATGAKELFFGSNTIHIINNIKDCPVLVVPDEYDFAIPKEIAFPTGFNRYYSHIELDPLRTVSALYDSKIKIIHINTEDHLTAVQKYNKEMLHDYLKQYEHSFHWLPKYTKKASAINEFIIDLNINLLVMVNYKHSFIEKILKEPVVKNIGFQPIVPFLVIPA</sequence>
<name>A0A9E8MXZ2_9FLAO</name>
<evidence type="ECO:0000313" key="2">
    <source>
        <dbReference type="EMBL" id="WAC02325.1"/>
    </source>
</evidence>
<accession>A0A9E8MXZ2</accession>
<dbReference type="EMBL" id="CP113088">
    <property type="protein sequence ID" value="WAC02325.1"/>
    <property type="molecule type" value="Genomic_DNA"/>
</dbReference>
<proteinExistence type="predicted"/>
<organism evidence="2 3">
    <name type="scientific">Lacinutrix neustonica</name>
    <dbReference type="NCBI Taxonomy" id="2980107"/>
    <lineage>
        <taxon>Bacteria</taxon>
        <taxon>Pseudomonadati</taxon>
        <taxon>Bacteroidota</taxon>
        <taxon>Flavobacteriia</taxon>
        <taxon>Flavobacteriales</taxon>
        <taxon>Flavobacteriaceae</taxon>
        <taxon>Lacinutrix</taxon>
    </lineage>
</organism>
<feature type="domain" description="UspA" evidence="1">
    <location>
        <begin position="2"/>
        <end position="143"/>
    </location>
</feature>
<evidence type="ECO:0000313" key="3">
    <source>
        <dbReference type="Proteomes" id="UP001164705"/>
    </source>
</evidence>